<name>A0A9D8PPP9_9DELT</name>
<keyword evidence="6" id="KW-0812">Transmembrane</keyword>
<organism evidence="7 8">
    <name type="scientific">Candidatus Zymogenus saltonus</name>
    <dbReference type="NCBI Taxonomy" id="2844893"/>
    <lineage>
        <taxon>Bacteria</taxon>
        <taxon>Deltaproteobacteria</taxon>
        <taxon>Candidatus Zymogenia</taxon>
        <taxon>Candidatus Zymogeniales</taxon>
        <taxon>Candidatus Zymogenaceae</taxon>
        <taxon>Candidatus Zymogenus</taxon>
    </lineage>
</organism>
<proteinExistence type="inferred from homology"/>
<feature type="active site" description="Nucleophile" evidence="4">
    <location>
        <position position="245"/>
    </location>
</feature>
<dbReference type="GO" id="GO:0017000">
    <property type="term" value="P:antibiotic biosynthetic process"/>
    <property type="evidence" value="ECO:0007669"/>
    <property type="project" value="InterPro"/>
</dbReference>
<evidence type="ECO:0000256" key="6">
    <source>
        <dbReference type="SAM" id="Phobius"/>
    </source>
</evidence>
<dbReference type="AlphaFoldDB" id="A0A9D8PPP9"/>
<dbReference type="GO" id="GO:0046872">
    <property type="term" value="F:metal ion binding"/>
    <property type="evidence" value="ECO:0007669"/>
    <property type="project" value="UniProtKB-KW"/>
</dbReference>
<sequence>MKVVKWLVFIVLALVVIVFVGAYGYLKSTLPEYNGEIKTEMVKGKVEIIRDSYGMPHIYAENERDLSFALGYAMAQDRMFQMDMIRRAIRGKLSEILGESLVPVDKLFITITAAKSVEGMYEEMPEEVKSNLEAFSEGVNYFLDNHKGPLTVEFKLLGYEPEHWVPSDCIAPYYFMAWDLNGSFGKEMLYLAIIEKLGEDEAKLLFPDYVSGAPTIIPKGTASLEFLKTMNLAREVLGTEGGGVSNNWLISGVKSETGMPILANDMHLGLAAPGIWYEAHLVAPDLNVSGVLVPGIPLVVVGANEHVAWGFTNVMADDADYYIEKINPENPNQYQYMGKWLDMEVQEKTIAVKGKDDVKFDVKLTRHGPIIDEVNNYEEKEGHSLSMRWTASELNKVPVAMYYFDRAESIDDMEKAVEYFKCPGQNIIYADDQGNVGYWASVGIPIRTGFDGMLPVPGWDGNHEWGGYVPTKIQPHLRNPSMGWIVTANNKHVGDDYPYVISNYYAVPDRYVRISEMIEEKEKLGVSDFQEMHADFLVVLARDWVPNILIIEALSSVKLTETETAALNELKEWDFVATPSSRASTIFHATVNNMIKNTFKNRIGDDFYEEYLKNNYVVLNTLRNEIAKGESVWFDDPATVDKVEGLNDVIVKSFREAVAYLELEMGKNVDDWKWGEIHTVTMYHAFGKKSKLMGFFMNVGPSPMGGSIATVDPQPYRLNSPWEIYHGASMRYIIDLQDMKKSLRVIPVGISGNFMSPHYDDQFDLWRTVTYRPFVLDREDVDNDARYTLVIGPAE</sequence>
<dbReference type="InterPro" id="IPR002692">
    <property type="entry name" value="S45"/>
</dbReference>
<feature type="binding site" evidence="5">
    <location>
        <position position="317"/>
    </location>
    <ligand>
        <name>Ca(2+)</name>
        <dbReference type="ChEBI" id="CHEBI:29108"/>
    </ligand>
</feature>
<evidence type="ECO:0000256" key="4">
    <source>
        <dbReference type="PIRSR" id="PIRSR001227-1"/>
    </source>
</evidence>
<feature type="binding site" evidence="5">
    <location>
        <position position="320"/>
    </location>
    <ligand>
        <name>Ca(2+)</name>
        <dbReference type="ChEBI" id="CHEBI:29108"/>
    </ligand>
</feature>
<dbReference type="InterPro" id="IPR029055">
    <property type="entry name" value="Ntn_hydrolases_N"/>
</dbReference>
<comment type="caution">
    <text evidence="7">The sequence shown here is derived from an EMBL/GenBank/DDBJ whole genome shotgun (WGS) entry which is preliminary data.</text>
</comment>
<dbReference type="InterPro" id="IPR043146">
    <property type="entry name" value="Penicillin_amidase_N_B-knob"/>
</dbReference>
<dbReference type="PIRSF" id="PIRSF001227">
    <property type="entry name" value="Pen_acylase"/>
    <property type="match status" value="1"/>
</dbReference>
<dbReference type="Pfam" id="PF01804">
    <property type="entry name" value="Penicil_amidase"/>
    <property type="match status" value="1"/>
</dbReference>
<keyword evidence="2" id="KW-0378">Hydrolase</keyword>
<reference evidence="7" key="1">
    <citation type="journal article" date="2021" name="Environ. Microbiol.">
        <title>Genomic characterization of three novel Desulfobacterota classes expand the metabolic and phylogenetic diversity of the phylum.</title>
        <authorList>
            <person name="Murphy C.L."/>
            <person name="Biggerstaff J."/>
            <person name="Eichhorn A."/>
            <person name="Ewing E."/>
            <person name="Shahan R."/>
            <person name="Soriano D."/>
            <person name="Stewart S."/>
            <person name="VanMol K."/>
            <person name="Walker R."/>
            <person name="Walters P."/>
            <person name="Elshahed M.S."/>
            <person name="Youssef N.H."/>
        </authorList>
    </citation>
    <scope>NUCLEOTIDE SEQUENCE</scope>
    <source>
        <strain evidence="7">Zod_Metabat.24</strain>
    </source>
</reference>
<evidence type="ECO:0000256" key="3">
    <source>
        <dbReference type="ARBA" id="ARBA00023145"/>
    </source>
</evidence>
<comment type="cofactor">
    <cofactor evidence="5">
        <name>Ca(2+)</name>
        <dbReference type="ChEBI" id="CHEBI:29108"/>
    </cofactor>
    <text evidence="5">Binds 1 Ca(2+) ion per dimer.</text>
</comment>
<dbReference type="InterPro" id="IPR014395">
    <property type="entry name" value="Pen/GL7ACA/AHL_acylase"/>
</dbReference>
<reference evidence="7" key="2">
    <citation type="submission" date="2021-01" db="EMBL/GenBank/DDBJ databases">
        <authorList>
            <person name="Hahn C.R."/>
            <person name="Youssef N.H."/>
            <person name="Elshahed M."/>
        </authorList>
    </citation>
    <scope>NUCLEOTIDE SEQUENCE</scope>
    <source>
        <strain evidence="7">Zod_Metabat.24</strain>
    </source>
</reference>
<keyword evidence="3" id="KW-0865">Zymogen</keyword>
<gene>
    <name evidence="7" type="ORF">JW984_09000</name>
</gene>
<dbReference type="Gene3D" id="3.60.20.10">
    <property type="entry name" value="Glutamine Phosphoribosylpyrophosphate, subunit 1, domain 1"/>
    <property type="match status" value="1"/>
</dbReference>
<evidence type="ECO:0000313" key="7">
    <source>
        <dbReference type="EMBL" id="MBN1573317.1"/>
    </source>
</evidence>
<dbReference type="InterPro" id="IPR043147">
    <property type="entry name" value="Penicillin_amidase_A-knob"/>
</dbReference>
<keyword evidence="5" id="KW-0479">Metal-binding</keyword>
<feature type="transmembrane region" description="Helical" evidence="6">
    <location>
        <begin position="7"/>
        <end position="26"/>
    </location>
</feature>
<dbReference type="Gene3D" id="1.10.439.10">
    <property type="entry name" value="Penicillin Amidohydrolase, domain 1"/>
    <property type="match status" value="1"/>
</dbReference>
<dbReference type="SUPFAM" id="SSF56235">
    <property type="entry name" value="N-terminal nucleophile aminohydrolases (Ntn hydrolases)"/>
    <property type="match status" value="1"/>
</dbReference>
<feature type="binding site" evidence="5">
    <location>
        <position position="187"/>
    </location>
    <ligand>
        <name>Ca(2+)</name>
        <dbReference type="ChEBI" id="CHEBI:29108"/>
    </ligand>
</feature>
<dbReference type="EMBL" id="JAFGIX010000046">
    <property type="protein sequence ID" value="MBN1573317.1"/>
    <property type="molecule type" value="Genomic_DNA"/>
</dbReference>
<dbReference type="InterPro" id="IPR023343">
    <property type="entry name" value="Penicillin_amidase_dom1"/>
</dbReference>
<evidence type="ECO:0000256" key="2">
    <source>
        <dbReference type="ARBA" id="ARBA00022801"/>
    </source>
</evidence>
<comment type="similarity">
    <text evidence="1">Belongs to the peptidase S45 family.</text>
</comment>
<evidence type="ECO:0000256" key="5">
    <source>
        <dbReference type="PIRSR" id="PIRSR001227-2"/>
    </source>
</evidence>
<dbReference type="GO" id="GO:0016811">
    <property type="term" value="F:hydrolase activity, acting on carbon-nitrogen (but not peptide) bonds, in linear amides"/>
    <property type="evidence" value="ECO:0007669"/>
    <property type="project" value="InterPro"/>
</dbReference>
<dbReference type="PANTHER" id="PTHR34218">
    <property type="entry name" value="PEPTIDASE S45 PENICILLIN AMIDASE"/>
    <property type="match status" value="1"/>
</dbReference>
<dbReference type="Proteomes" id="UP000809273">
    <property type="component" value="Unassembled WGS sequence"/>
</dbReference>
<dbReference type="CDD" id="cd03747">
    <property type="entry name" value="Ntn_PGA_like"/>
    <property type="match status" value="1"/>
</dbReference>
<dbReference type="PANTHER" id="PTHR34218:SF4">
    <property type="entry name" value="ACYL-HOMOSERINE LACTONE ACYLASE QUIP"/>
    <property type="match status" value="1"/>
</dbReference>
<keyword evidence="5" id="KW-0106">Calcium</keyword>
<dbReference type="Gene3D" id="2.30.120.10">
    <property type="match status" value="1"/>
</dbReference>
<protein>
    <submittedName>
        <fullName evidence="7">Penicillin acylase family protein</fullName>
    </submittedName>
</protein>
<keyword evidence="6" id="KW-0472">Membrane</keyword>
<evidence type="ECO:0000313" key="8">
    <source>
        <dbReference type="Proteomes" id="UP000809273"/>
    </source>
</evidence>
<dbReference type="Gene3D" id="1.10.1400.10">
    <property type="match status" value="1"/>
</dbReference>
<evidence type="ECO:0000256" key="1">
    <source>
        <dbReference type="ARBA" id="ARBA00006586"/>
    </source>
</evidence>
<keyword evidence="6" id="KW-1133">Transmembrane helix</keyword>
<accession>A0A9D8PPP9</accession>